<evidence type="ECO:0000256" key="3">
    <source>
        <dbReference type="ARBA" id="ARBA00019010"/>
    </source>
</evidence>
<dbReference type="PANTHER" id="PTHR33540">
    <property type="entry name" value="TRNA THREONYLCARBAMOYLADENOSINE BIOSYNTHESIS PROTEIN TSAE"/>
    <property type="match status" value="1"/>
</dbReference>
<evidence type="ECO:0000256" key="9">
    <source>
        <dbReference type="ARBA" id="ARBA00022842"/>
    </source>
</evidence>
<evidence type="ECO:0000256" key="5">
    <source>
        <dbReference type="ARBA" id="ARBA00022694"/>
    </source>
</evidence>
<dbReference type="RefSeq" id="WP_069115895.1">
    <property type="nucleotide sequence ID" value="NZ_CP017015.1"/>
</dbReference>
<accession>A0A1B3SJL1</accession>
<evidence type="ECO:0000256" key="4">
    <source>
        <dbReference type="ARBA" id="ARBA00022490"/>
    </source>
</evidence>
<keyword evidence="12" id="KW-1185">Reference proteome</keyword>
<dbReference type="STRING" id="216938.SHELI_v1c01640"/>
<dbReference type="NCBIfam" id="TIGR00150">
    <property type="entry name" value="T6A_YjeE"/>
    <property type="match status" value="1"/>
</dbReference>
<keyword evidence="7" id="KW-0547">Nucleotide-binding</keyword>
<name>A0A1B3SJL1_9MOLU</name>
<keyword evidence="6" id="KW-0479">Metal-binding</keyword>
<comment type="subcellular location">
    <subcellularLocation>
        <location evidence="1">Cytoplasm</location>
    </subcellularLocation>
</comment>
<evidence type="ECO:0000313" key="12">
    <source>
        <dbReference type="Proteomes" id="UP000094378"/>
    </source>
</evidence>
<organism evidence="11 12">
    <name type="scientific">Spiroplasma helicoides</name>
    <dbReference type="NCBI Taxonomy" id="216938"/>
    <lineage>
        <taxon>Bacteria</taxon>
        <taxon>Bacillati</taxon>
        <taxon>Mycoplasmatota</taxon>
        <taxon>Mollicutes</taxon>
        <taxon>Entomoplasmatales</taxon>
        <taxon>Spiroplasmataceae</taxon>
        <taxon>Spiroplasma</taxon>
    </lineage>
</organism>
<evidence type="ECO:0000256" key="8">
    <source>
        <dbReference type="ARBA" id="ARBA00022840"/>
    </source>
</evidence>
<dbReference type="InterPro" id="IPR027417">
    <property type="entry name" value="P-loop_NTPase"/>
</dbReference>
<dbReference type="GO" id="GO:0005737">
    <property type="term" value="C:cytoplasm"/>
    <property type="evidence" value="ECO:0007669"/>
    <property type="project" value="UniProtKB-SubCell"/>
</dbReference>
<keyword evidence="8" id="KW-0067">ATP-binding</keyword>
<evidence type="ECO:0000256" key="2">
    <source>
        <dbReference type="ARBA" id="ARBA00007599"/>
    </source>
</evidence>
<dbReference type="Proteomes" id="UP000094378">
    <property type="component" value="Chromosome"/>
</dbReference>
<dbReference type="PANTHER" id="PTHR33540:SF2">
    <property type="entry name" value="TRNA THREONYLCARBAMOYLADENOSINE BIOSYNTHESIS PROTEIN TSAE"/>
    <property type="match status" value="1"/>
</dbReference>
<dbReference type="GO" id="GO:0005524">
    <property type="term" value="F:ATP binding"/>
    <property type="evidence" value="ECO:0007669"/>
    <property type="project" value="UniProtKB-KW"/>
</dbReference>
<dbReference type="InterPro" id="IPR003442">
    <property type="entry name" value="T6A_TsaE"/>
</dbReference>
<sequence length="136" mass="16008">MIINSMDELSKVVDIIKPYCQKNMVILLNGDLGAGKTTFTKKLLKQLGVKELVNSPTFVIMNQYEIKDFKINHVDAYRLNKDEEVELYLEHFYESLNIIEWSENLNIDYGLYFKIIKINIKIIDENKREFIIEGIE</sequence>
<comment type="similarity">
    <text evidence="2">Belongs to the TsaE family.</text>
</comment>
<dbReference type="PATRIC" id="fig|216938.3.peg.164"/>
<protein>
    <recommendedName>
        <fullName evidence="3">tRNA threonylcarbamoyladenosine biosynthesis protein TsaE</fullName>
    </recommendedName>
    <alternativeName>
        <fullName evidence="10">t(6)A37 threonylcarbamoyladenosine biosynthesis protein TsaE</fullName>
    </alternativeName>
</protein>
<keyword evidence="5" id="KW-0819">tRNA processing</keyword>
<gene>
    <name evidence="11" type="primary">tsaE</name>
    <name evidence="11" type="ORF">SHELI_v1c01640</name>
</gene>
<dbReference type="EMBL" id="CP017015">
    <property type="protein sequence ID" value="AOG60119.1"/>
    <property type="molecule type" value="Genomic_DNA"/>
</dbReference>
<dbReference type="AlphaFoldDB" id="A0A1B3SJL1"/>
<keyword evidence="9" id="KW-0460">Magnesium</keyword>
<dbReference type="Gene3D" id="3.40.50.300">
    <property type="entry name" value="P-loop containing nucleotide triphosphate hydrolases"/>
    <property type="match status" value="1"/>
</dbReference>
<dbReference type="GO" id="GO:0002949">
    <property type="term" value="P:tRNA threonylcarbamoyladenosine modification"/>
    <property type="evidence" value="ECO:0007669"/>
    <property type="project" value="InterPro"/>
</dbReference>
<dbReference type="OrthoDB" id="9815896at2"/>
<dbReference type="KEGG" id="shj:SHELI_v1c01640"/>
<evidence type="ECO:0000256" key="7">
    <source>
        <dbReference type="ARBA" id="ARBA00022741"/>
    </source>
</evidence>
<keyword evidence="4" id="KW-0963">Cytoplasm</keyword>
<evidence type="ECO:0000256" key="6">
    <source>
        <dbReference type="ARBA" id="ARBA00022723"/>
    </source>
</evidence>
<evidence type="ECO:0000313" key="11">
    <source>
        <dbReference type="EMBL" id="AOG60119.1"/>
    </source>
</evidence>
<dbReference type="Pfam" id="PF02367">
    <property type="entry name" value="TsaE"/>
    <property type="match status" value="1"/>
</dbReference>
<evidence type="ECO:0000256" key="10">
    <source>
        <dbReference type="ARBA" id="ARBA00032441"/>
    </source>
</evidence>
<dbReference type="SUPFAM" id="SSF52540">
    <property type="entry name" value="P-loop containing nucleoside triphosphate hydrolases"/>
    <property type="match status" value="1"/>
</dbReference>
<reference evidence="11 12" key="1">
    <citation type="submission" date="2016-08" db="EMBL/GenBank/DDBJ databases">
        <title>Complete genome sequence of Spiroplasma helicoides TABS-2 (DSM 22551).</title>
        <authorList>
            <person name="Shen W.-Y."/>
            <person name="Lo W.-S."/>
            <person name="Lai Y.-C."/>
            <person name="Kuo C.-H."/>
        </authorList>
    </citation>
    <scope>NUCLEOTIDE SEQUENCE [LARGE SCALE GENOMIC DNA]</scope>
    <source>
        <strain evidence="11 12">TABS-2</strain>
    </source>
</reference>
<evidence type="ECO:0000256" key="1">
    <source>
        <dbReference type="ARBA" id="ARBA00004496"/>
    </source>
</evidence>
<dbReference type="GO" id="GO:0046872">
    <property type="term" value="F:metal ion binding"/>
    <property type="evidence" value="ECO:0007669"/>
    <property type="project" value="UniProtKB-KW"/>
</dbReference>
<proteinExistence type="inferred from homology"/>